<organism evidence="2 3">
    <name type="scientific">Alkalibacillus salilacus</name>
    <dbReference type="NCBI Taxonomy" id="284582"/>
    <lineage>
        <taxon>Bacteria</taxon>
        <taxon>Bacillati</taxon>
        <taxon>Bacillota</taxon>
        <taxon>Bacilli</taxon>
        <taxon>Bacillales</taxon>
        <taxon>Bacillaceae</taxon>
        <taxon>Alkalibacillus</taxon>
    </lineage>
</organism>
<evidence type="ECO:0000313" key="2">
    <source>
        <dbReference type="EMBL" id="MDQ0160103.1"/>
    </source>
</evidence>
<evidence type="ECO:0000313" key="3">
    <source>
        <dbReference type="Proteomes" id="UP001224359"/>
    </source>
</evidence>
<proteinExistence type="predicted"/>
<dbReference type="Pfam" id="PF09580">
    <property type="entry name" value="Spore_YhcN_YlaJ"/>
    <property type="match status" value="1"/>
</dbReference>
<feature type="region of interest" description="Disordered" evidence="1">
    <location>
        <begin position="157"/>
        <end position="196"/>
    </location>
</feature>
<comment type="caution">
    <text evidence="2">The sequence shown here is derived from an EMBL/GenBank/DDBJ whole genome shotgun (WGS) entry which is preliminary data.</text>
</comment>
<dbReference type="EMBL" id="JAUSTQ010000008">
    <property type="protein sequence ID" value="MDQ0160103.1"/>
    <property type="molecule type" value="Genomic_DNA"/>
</dbReference>
<sequence>MRYFIIGSFLLVLMGMYACQNEPEMDSIDSNINEEHIIQVEDSETPQNRDHSNQEAADRLSQIAAEVEEVEEANALVFGRYTIVGINVTDDLSRSRVGSVKYTVAEALKDDPYGHYAFVVADGDIVARIQEINRGIRDGEARHVVINEIANLVGRYIPETPPESNQAPSYEEQTDEQQSDEQQRHPQNPPQQETSS</sequence>
<gene>
    <name evidence="2" type="ORF">J2S77_002104</name>
</gene>
<dbReference type="RefSeq" id="WP_306977090.1">
    <property type="nucleotide sequence ID" value="NZ_JAUSTQ010000008.1"/>
</dbReference>
<dbReference type="PROSITE" id="PS51257">
    <property type="entry name" value="PROKAR_LIPOPROTEIN"/>
    <property type="match status" value="1"/>
</dbReference>
<name>A0ABT9VGL5_9BACI</name>
<reference evidence="2 3" key="1">
    <citation type="submission" date="2023-07" db="EMBL/GenBank/DDBJ databases">
        <title>Genomic Encyclopedia of Type Strains, Phase IV (KMG-IV): sequencing the most valuable type-strain genomes for metagenomic binning, comparative biology and taxonomic classification.</title>
        <authorList>
            <person name="Goeker M."/>
        </authorList>
    </citation>
    <scope>NUCLEOTIDE SEQUENCE [LARGE SCALE GENOMIC DNA]</scope>
    <source>
        <strain evidence="2 3">DSM 16460</strain>
    </source>
</reference>
<dbReference type="Proteomes" id="UP001224359">
    <property type="component" value="Unassembled WGS sequence"/>
</dbReference>
<accession>A0ABT9VGL5</accession>
<keyword evidence="3" id="KW-1185">Reference proteome</keyword>
<evidence type="ECO:0000256" key="1">
    <source>
        <dbReference type="SAM" id="MobiDB-lite"/>
    </source>
</evidence>
<dbReference type="InterPro" id="IPR019076">
    <property type="entry name" value="Spore_lipoprot_YhcN/YlaJ-like"/>
</dbReference>
<protein>
    <submittedName>
        <fullName evidence="2">YhcN/YlaJ family sporulation lipoprotein</fullName>
    </submittedName>
</protein>
<keyword evidence="2" id="KW-0449">Lipoprotein</keyword>